<name>A0A6B3N002_9CYAN</name>
<reference evidence="1" key="1">
    <citation type="submission" date="2019-11" db="EMBL/GenBank/DDBJ databases">
        <title>Genomic insights into an expanded diversity of filamentous marine cyanobacteria reveals the extraordinary biosynthetic potential of Moorea and Okeania.</title>
        <authorList>
            <person name="Ferreira Leao T."/>
            <person name="Wang M."/>
            <person name="Moss N."/>
            <person name="Da Silva R."/>
            <person name="Sanders J."/>
            <person name="Nurk S."/>
            <person name="Gurevich A."/>
            <person name="Humphrey G."/>
            <person name="Reher R."/>
            <person name="Zhu Q."/>
            <person name="Belda-Ferre P."/>
            <person name="Glukhov E."/>
            <person name="Rex R."/>
            <person name="Dorrestein P.C."/>
            <person name="Knight R."/>
            <person name="Pevzner P."/>
            <person name="Gerwick W.H."/>
            <person name="Gerwick L."/>
        </authorList>
    </citation>
    <scope>NUCLEOTIDE SEQUENCE</scope>
    <source>
        <strain evidence="1">SIO1C4</strain>
    </source>
</reference>
<comment type="caution">
    <text evidence="1">The sequence shown here is derived from an EMBL/GenBank/DDBJ whole genome shotgun (WGS) entry which is preliminary data.</text>
</comment>
<evidence type="ECO:0000313" key="1">
    <source>
        <dbReference type="EMBL" id="NER26439.1"/>
    </source>
</evidence>
<sequence length="153" mass="17957">MTANDPTINIPNLVLGICELSPELWQVLGEALDHPEWNFGLVERFTQRQIVTSASNAPVVMQSSLKDSVTWKRQEYWHPEDLLNYLRDSKQLLEPNNKQSILTVTYRTHENWQDWLEQTTQYRLIEDRFGRIYEVALLQDYHSIDTPSDISIP</sequence>
<dbReference type="AlphaFoldDB" id="A0A6B3N002"/>
<protein>
    <submittedName>
        <fullName evidence="1">Uncharacterized protein</fullName>
    </submittedName>
</protein>
<dbReference type="EMBL" id="JAAHFQ010000030">
    <property type="protein sequence ID" value="NER26439.1"/>
    <property type="molecule type" value="Genomic_DNA"/>
</dbReference>
<proteinExistence type="predicted"/>
<accession>A0A6B3N002</accession>
<organism evidence="1">
    <name type="scientific">Symploca sp. SIO1C4</name>
    <dbReference type="NCBI Taxonomy" id="2607765"/>
    <lineage>
        <taxon>Bacteria</taxon>
        <taxon>Bacillati</taxon>
        <taxon>Cyanobacteriota</taxon>
        <taxon>Cyanophyceae</taxon>
        <taxon>Coleofasciculales</taxon>
        <taxon>Coleofasciculaceae</taxon>
        <taxon>Symploca</taxon>
    </lineage>
</organism>
<gene>
    <name evidence="1" type="ORF">F6J89_02130</name>
</gene>